<dbReference type="OrthoDB" id="4062651at2759"/>
<reference evidence="4" key="1">
    <citation type="journal article" date="2012" name="Science">
        <title>The Paleozoic origin of enzymatic lignin decomposition reconstructed from 31 fungal genomes.</title>
        <authorList>
            <person name="Floudas D."/>
            <person name="Binder M."/>
            <person name="Riley R."/>
            <person name="Barry K."/>
            <person name="Blanchette R.A."/>
            <person name="Henrissat B."/>
            <person name="Martinez A.T."/>
            <person name="Otillar R."/>
            <person name="Spatafora J.W."/>
            <person name="Yadav J.S."/>
            <person name="Aerts A."/>
            <person name="Benoit I."/>
            <person name="Boyd A."/>
            <person name="Carlson A."/>
            <person name="Copeland A."/>
            <person name="Coutinho P.M."/>
            <person name="de Vries R.P."/>
            <person name="Ferreira P."/>
            <person name="Findley K."/>
            <person name="Foster B."/>
            <person name="Gaskell J."/>
            <person name="Glotzer D."/>
            <person name="Gorecki P."/>
            <person name="Heitman J."/>
            <person name="Hesse C."/>
            <person name="Hori C."/>
            <person name="Igarashi K."/>
            <person name="Jurgens J.A."/>
            <person name="Kallen N."/>
            <person name="Kersten P."/>
            <person name="Kohler A."/>
            <person name="Kuees U."/>
            <person name="Kumar T.K.A."/>
            <person name="Kuo A."/>
            <person name="LaButti K."/>
            <person name="Larrondo L.F."/>
            <person name="Lindquist E."/>
            <person name="Ling A."/>
            <person name="Lombard V."/>
            <person name="Lucas S."/>
            <person name="Lundell T."/>
            <person name="Martin R."/>
            <person name="McLaughlin D.J."/>
            <person name="Morgenstern I."/>
            <person name="Morin E."/>
            <person name="Murat C."/>
            <person name="Nagy L.G."/>
            <person name="Nolan M."/>
            <person name="Ohm R.A."/>
            <person name="Patyshakuliyeva A."/>
            <person name="Rokas A."/>
            <person name="Ruiz-Duenas F.J."/>
            <person name="Sabat G."/>
            <person name="Salamov A."/>
            <person name="Samejima M."/>
            <person name="Schmutz J."/>
            <person name="Slot J.C."/>
            <person name="St John F."/>
            <person name="Stenlid J."/>
            <person name="Sun H."/>
            <person name="Sun S."/>
            <person name="Syed K."/>
            <person name="Tsang A."/>
            <person name="Wiebenga A."/>
            <person name="Young D."/>
            <person name="Pisabarro A."/>
            <person name="Eastwood D.C."/>
            <person name="Martin F."/>
            <person name="Cullen D."/>
            <person name="Grigoriev I.V."/>
            <person name="Hibbett D.S."/>
        </authorList>
    </citation>
    <scope>NUCLEOTIDE SEQUENCE [LARGE SCALE GENOMIC DNA]</scope>
    <source>
        <strain evidence="4">TFB10046</strain>
    </source>
</reference>
<feature type="domain" description="Protein kinase" evidence="2">
    <location>
        <begin position="42"/>
        <end position="327"/>
    </location>
</feature>
<dbReference type="EMBL" id="JH687850">
    <property type="protein sequence ID" value="EJD36944.1"/>
    <property type="molecule type" value="Genomic_DNA"/>
</dbReference>
<dbReference type="AlphaFoldDB" id="J0DA24"/>
<sequence>MPSEYGKSRPSRRKSTDRRTAPETAGESVLVKLVDGTGYVKIRNLRSALRGGHATILRGTLSGAQVALKLPHLLSTVQRELLRRELKSWRRVRHPHVLPLLGIYDDGLQLGLMTMWLVNGHLLRYIRENDKANVNRLIREVAEGLNYLHIGARIVHGDLKCENVLISESGHAQLADFGLSTVIDKEPDDRTTATKIREQSSLAFSAPELLVDAVYDIRTVTSDDSSTTSSVRRKRSKTVETDVYAYGMLILQAFTGQPPWHAAQNVMQLCMQVLKGARPPHPGPAAQQRGLAGIVWTICNQCWESKPQLRPRMPDIILMFTTSKPVVRERAQLASRTPSIRGKRSTTAGRVRR</sequence>
<dbReference type="FunCoup" id="J0DA24">
    <property type="interactions" value="70"/>
</dbReference>
<organism evidence="3 4">
    <name type="scientific">Auricularia subglabra (strain TFB-10046 / SS5)</name>
    <name type="common">White-rot fungus</name>
    <name type="synonym">Auricularia delicata (strain TFB10046)</name>
    <dbReference type="NCBI Taxonomy" id="717982"/>
    <lineage>
        <taxon>Eukaryota</taxon>
        <taxon>Fungi</taxon>
        <taxon>Dikarya</taxon>
        <taxon>Basidiomycota</taxon>
        <taxon>Agaricomycotina</taxon>
        <taxon>Agaricomycetes</taxon>
        <taxon>Auriculariales</taxon>
        <taxon>Auriculariaceae</taxon>
        <taxon>Auricularia</taxon>
    </lineage>
</organism>
<dbReference type="PROSITE" id="PS00108">
    <property type="entry name" value="PROTEIN_KINASE_ST"/>
    <property type="match status" value="1"/>
</dbReference>
<proteinExistence type="predicted"/>
<dbReference type="Pfam" id="PF00069">
    <property type="entry name" value="Pkinase"/>
    <property type="match status" value="1"/>
</dbReference>
<dbReference type="Proteomes" id="UP000006514">
    <property type="component" value="Unassembled WGS sequence"/>
</dbReference>
<evidence type="ECO:0000256" key="1">
    <source>
        <dbReference type="SAM" id="MobiDB-lite"/>
    </source>
</evidence>
<gene>
    <name evidence="3" type="ORF">AURDEDRAFT_154489</name>
</gene>
<dbReference type="KEGG" id="adl:AURDEDRAFT_154489"/>
<dbReference type="InParanoid" id="J0DA24"/>
<keyword evidence="3" id="KW-0808">Transferase</keyword>
<dbReference type="SMART" id="SM00220">
    <property type="entry name" value="S_TKc"/>
    <property type="match status" value="1"/>
</dbReference>
<feature type="region of interest" description="Disordered" evidence="1">
    <location>
        <begin position="1"/>
        <end position="24"/>
    </location>
</feature>
<dbReference type="GO" id="GO:0005524">
    <property type="term" value="F:ATP binding"/>
    <property type="evidence" value="ECO:0007669"/>
    <property type="project" value="InterPro"/>
</dbReference>
<dbReference type="InterPro" id="IPR051681">
    <property type="entry name" value="Ser/Thr_Kinases-Pseudokinases"/>
</dbReference>
<dbReference type="PANTHER" id="PTHR44329">
    <property type="entry name" value="SERINE/THREONINE-PROTEIN KINASE TNNI3K-RELATED"/>
    <property type="match status" value="1"/>
</dbReference>
<dbReference type="InterPro" id="IPR008271">
    <property type="entry name" value="Ser/Thr_kinase_AS"/>
</dbReference>
<keyword evidence="4" id="KW-1185">Reference proteome</keyword>
<feature type="region of interest" description="Disordered" evidence="1">
    <location>
        <begin position="332"/>
        <end position="353"/>
    </location>
</feature>
<protein>
    <submittedName>
        <fullName evidence="3">Kinase-like protein</fullName>
    </submittedName>
</protein>
<dbReference type="InterPro" id="IPR011009">
    <property type="entry name" value="Kinase-like_dom_sf"/>
</dbReference>
<dbReference type="InterPro" id="IPR000719">
    <property type="entry name" value="Prot_kinase_dom"/>
</dbReference>
<evidence type="ECO:0000313" key="3">
    <source>
        <dbReference type="EMBL" id="EJD36944.1"/>
    </source>
</evidence>
<evidence type="ECO:0000259" key="2">
    <source>
        <dbReference type="PROSITE" id="PS50011"/>
    </source>
</evidence>
<dbReference type="PROSITE" id="PS50011">
    <property type="entry name" value="PROTEIN_KINASE_DOM"/>
    <property type="match status" value="1"/>
</dbReference>
<dbReference type="eggNOG" id="KOG1187">
    <property type="taxonomic scope" value="Eukaryota"/>
</dbReference>
<keyword evidence="3" id="KW-0418">Kinase</keyword>
<name>J0DA24_AURST</name>
<dbReference type="GO" id="GO:0004674">
    <property type="term" value="F:protein serine/threonine kinase activity"/>
    <property type="evidence" value="ECO:0007669"/>
    <property type="project" value="TreeGrafter"/>
</dbReference>
<dbReference type="SUPFAM" id="SSF56112">
    <property type="entry name" value="Protein kinase-like (PK-like)"/>
    <property type="match status" value="1"/>
</dbReference>
<evidence type="ECO:0000313" key="4">
    <source>
        <dbReference type="Proteomes" id="UP000006514"/>
    </source>
</evidence>
<dbReference type="Gene3D" id="1.10.510.10">
    <property type="entry name" value="Transferase(Phosphotransferase) domain 1"/>
    <property type="match status" value="1"/>
</dbReference>
<accession>J0DA24</accession>
<dbReference type="PANTHER" id="PTHR44329:SF214">
    <property type="entry name" value="PROTEIN KINASE DOMAIN-CONTAINING PROTEIN"/>
    <property type="match status" value="1"/>
</dbReference>